<keyword evidence="2" id="KW-0067">ATP-binding</keyword>
<accession>A0AAD6CQX5</accession>
<dbReference type="EMBL" id="JAQIZZ010000007">
    <property type="protein sequence ID" value="KAJ5533426.1"/>
    <property type="molecule type" value="Genomic_DNA"/>
</dbReference>
<gene>
    <name evidence="2" type="ORF">N7494_009978</name>
</gene>
<name>A0AAD6CQX5_9EURO</name>
<organism evidence="2 3">
    <name type="scientific">Penicillium frequentans</name>
    <dbReference type="NCBI Taxonomy" id="3151616"/>
    <lineage>
        <taxon>Eukaryota</taxon>
        <taxon>Fungi</taxon>
        <taxon>Dikarya</taxon>
        <taxon>Ascomycota</taxon>
        <taxon>Pezizomycotina</taxon>
        <taxon>Eurotiomycetes</taxon>
        <taxon>Eurotiomycetidae</taxon>
        <taxon>Eurotiales</taxon>
        <taxon>Aspergillaceae</taxon>
        <taxon>Penicillium</taxon>
    </lineage>
</organism>
<feature type="region of interest" description="Disordered" evidence="1">
    <location>
        <begin position="191"/>
        <end position="231"/>
    </location>
</feature>
<dbReference type="Proteomes" id="UP001220324">
    <property type="component" value="Unassembled WGS sequence"/>
</dbReference>
<keyword evidence="2" id="KW-0347">Helicase</keyword>
<protein>
    <submittedName>
        <fullName evidence="2">RecQ family helicase MusN</fullName>
    </submittedName>
</protein>
<feature type="compositionally biased region" description="Polar residues" evidence="1">
    <location>
        <begin position="15"/>
        <end position="26"/>
    </location>
</feature>
<proteinExistence type="predicted"/>
<keyword evidence="2" id="KW-0378">Hydrolase</keyword>
<comment type="caution">
    <text evidence="2">The sequence shown here is derived from an EMBL/GenBank/DDBJ whole genome shotgun (WGS) entry which is preliminary data.</text>
</comment>
<reference evidence="2 3" key="1">
    <citation type="journal article" date="2023" name="IMA Fungus">
        <title>Comparative genomic study of the Penicillium genus elucidates a diverse pangenome and 15 lateral gene transfer events.</title>
        <authorList>
            <person name="Petersen C."/>
            <person name="Sorensen T."/>
            <person name="Nielsen M.R."/>
            <person name="Sondergaard T.E."/>
            <person name="Sorensen J.L."/>
            <person name="Fitzpatrick D.A."/>
            <person name="Frisvad J.C."/>
            <person name="Nielsen K.L."/>
        </authorList>
    </citation>
    <scope>NUCLEOTIDE SEQUENCE [LARGE SCALE GENOMIC DNA]</scope>
    <source>
        <strain evidence="2 3">IBT 35679</strain>
    </source>
</reference>
<feature type="compositionally biased region" description="Polar residues" evidence="1">
    <location>
        <begin position="192"/>
        <end position="202"/>
    </location>
</feature>
<evidence type="ECO:0000256" key="1">
    <source>
        <dbReference type="SAM" id="MobiDB-lite"/>
    </source>
</evidence>
<dbReference type="GO" id="GO:0004386">
    <property type="term" value="F:helicase activity"/>
    <property type="evidence" value="ECO:0007669"/>
    <property type="project" value="UniProtKB-KW"/>
</dbReference>
<feature type="region of interest" description="Disordered" evidence="1">
    <location>
        <begin position="1"/>
        <end position="26"/>
    </location>
</feature>
<sequence>METRMEQAKSLKAPTASNRLKTGSSQPEDRSVFKFVALQASFIGVSIRQLKQTLQENSEVVYWQAIKGQPAPDLIAENKSLVSRIQAIEALQFQQACYNSRLLKKEKLKQCLIRVISQGLDPATMPDELSESRIVQSELKQIETKIWELLLQAKIFDLTKGSGMDLPTPESSDFLSDRHTSVDRLQDLVYTKEQSPQNQDTPPRSPKVSRRNLVTSVRQGISVDGSEEERVARKMRSSTIDLDDFEWSESDAEILEVFGSSNNG</sequence>
<keyword evidence="2" id="KW-0547">Nucleotide-binding</keyword>
<keyword evidence="3" id="KW-1185">Reference proteome</keyword>
<dbReference type="AlphaFoldDB" id="A0AAD6CQX5"/>
<evidence type="ECO:0000313" key="3">
    <source>
        <dbReference type="Proteomes" id="UP001220324"/>
    </source>
</evidence>
<evidence type="ECO:0000313" key="2">
    <source>
        <dbReference type="EMBL" id="KAJ5533426.1"/>
    </source>
</evidence>